<dbReference type="InterPro" id="IPR019734">
    <property type="entry name" value="TPR_rpt"/>
</dbReference>
<evidence type="ECO:0000256" key="5">
    <source>
        <dbReference type="ARBA" id="ARBA00023125"/>
    </source>
</evidence>
<feature type="DNA-binding region" description="OmpR/PhoB-type" evidence="7">
    <location>
        <begin position="8"/>
        <end position="106"/>
    </location>
</feature>
<dbReference type="SUPFAM" id="SSF48452">
    <property type="entry name" value="TPR-like"/>
    <property type="match status" value="2"/>
</dbReference>
<keyword evidence="11" id="KW-1185">Reference proteome</keyword>
<dbReference type="GO" id="GO:0000160">
    <property type="term" value="P:phosphorelay signal transduction system"/>
    <property type="evidence" value="ECO:0007669"/>
    <property type="project" value="UniProtKB-KW"/>
</dbReference>
<keyword evidence="5 7" id="KW-0238">DNA-binding</keyword>
<sequence length="977" mass="104447">MAEFMAIGTSAQEAPEGLCFSVLGPLRAWRSGAELPLGPPQQRAMLGMLLLSGGRTVSADRLIDALWGEEQPHSALGTVRTYAYRLRRVLGADVLTSESGGYRLRVAADRVDATRCEELAAEAAALRADGDAEGALRVLERALDLWRGDALLALPGPYAERQRTRWNERKVELLENRLEIDLEQGRHREVVEELAGLTAAYPLRERFAELRMTALCRSGRQADALKAYDEARRVLAEEVGVDPGPALRELHRRVLAADPALVPAVPAPRRPGTRPLDGRRPARAETAPAPWSPAPRQLPFTASDFTGREAETATVSEALLRPDGMPVVAISGLGGVGKTELAVRTAHRLADAFPDGQLYAVLHDDDGRPTPPEEILEGFLRALGVPAQAVPAGLTERTDLFRSAVAGRRVLIVLDNARNTEQIRPLLPGGHGCAVLVTSRTRLDPLPGMRFVALGVLTPEESLELFTRVVGADRVDAEAEAARRGVAACGHLPLAIRLLASRLACRPAWRIGGVVEQLEDEHDRRRLDVLRSGTVDVETAFRFSYEQLDAAQARAFRLLAALRLPNLPLDAVAAVLELPRYEAEDLAESLVDCSLLETPAPERYGYHDLLSAFAQKLCGPEGEPEHVREALGRVVRRYHGDPGADPCDVAAVLQRYAEGTPTAGPELGLAAELLLDSTLRHDCGHATRRLGRAALALLGAALADGDPAVEARVRLALGRLLLEMGTATTPALAELIAARDLCVRHALPPVVHAHAHSALGACFARAGRHEDAADAFRAAATLHDALGSTAAVVPELLGLARSLATGGRADAAGNAAATARALCRTLNDSGLEALALSTLGTLAEERGDLDEAAGHFRGALALLRPEELRRTGRTLMSLTRVLRAAGRAAEAADAAARAVDAFTADGDQYGAGLALAELGHATARLPDPDTARLHWSEAHAVLARIGAPEARALRELSGDLDRSVRKEPWPSWTPVRG</sequence>
<dbReference type="SMART" id="SM00028">
    <property type="entry name" value="TPR"/>
    <property type="match status" value="3"/>
</dbReference>
<reference evidence="10 11" key="1">
    <citation type="submission" date="2018-12" db="EMBL/GenBank/DDBJ databases">
        <title>The whole draft genome of Streptomyce luteoverticillatus CGMCC 15060.</title>
        <authorList>
            <person name="Feng Z."/>
            <person name="Chen G."/>
            <person name="Zhang J."/>
            <person name="Zhu H."/>
            <person name="Yu X."/>
            <person name="Zhang W."/>
            <person name="Zhang X."/>
        </authorList>
    </citation>
    <scope>NUCLEOTIDE SEQUENCE [LARGE SCALE GENOMIC DNA]</scope>
    <source>
        <strain evidence="10 11">CGMCC 15060</strain>
    </source>
</reference>
<evidence type="ECO:0000256" key="4">
    <source>
        <dbReference type="ARBA" id="ARBA00023015"/>
    </source>
</evidence>
<dbReference type="PANTHER" id="PTHR35807:SF1">
    <property type="entry name" value="TRANSCRIPTIONAL REGULATOR REDD"/>
    <property type="match status" value="1"/>
</dbReference>
<dbReference type="Pfam" id="PF00486">
    <property type="entry name" value="Trans_reg_C"/>
    <property type="match status" value="1"/>
</dbReference>
<dbReference type="PANTHER" id="PTHR35807">
    <property type="entry name" value="TRANSCRIPTIONAL REGULATOR REDD-RELATED"/>
    <property type="match status" value="1"/>
</dbReference>
<proteinExistence type="inferred from homology"/>
<dbReference type="InterPro" id="IPR001867">
    <property type="entry name" value="OmpR/PhoB-type_DNA-bd"/>
</dbReference>
<dbReference type="InterPro" id="IPR016032">
    <property type="entry name" value="Sig_transdc_resp-reg_C-effctor"/>
</dbReference>
<dbReference type="GO" id="GO:0006355">
    <property type="term" value="P:regulation of DNA-templated transcription"/>
    <property type="evidence" value="ECO:0007669"/>
    <property type="project" value="InterPro"/>
</dbReference>
<evidence type="ECO:0000256" key="3">
    <source>
        <dbReference type="ARBA" id="ARBA00023012"/>
    </source>
</evidence>
<keyword evidence="2" id="KW-0677">Repeat</keyword>
<evidence type="ECO:0000256" key="8">
    <source>
        <dbReference type="SAM" id="MobiDB-lite"/>
    </source>
</evidence>
<dbReference type="InterPro" id="IPR005158">
    <property type="entry name" value="BTAD"/>
</dbReference>
<dbReference type="Gene3D" id="1.10.8.430">
    <property type="entry name" value="Helical domain of apoptotic protease-activating factors"/>
    <property type="match status" value="1"/>
</dbReference>
<feature type="region of interest" description="Disordered" evidence="8">
    <location>
        <begin position="264"/>
        <end position="297"/>
    </location>
</feature>
<dbReference type="InterPro" id="IPR051677">
    <property type="entry name" value="AfsR-DnrI-RedD_regulator"/>
</dbReference>
<feature type="domain" description="OmpR/PhoB-type" evidence="9">
    <location>
        <begin position="8"/>
        <end position="106"/>
    </location>
</feature>
<dbReference type="InterPro" id="IPR027417">
    <property type="entry name" value="P-loop_NTPase"/>
</dbReference>
<evidence type="ECO:0000259" key="9">
    <source>
        <dbReference type="PROSITE" id="PS51755"/>
    </source>
</evidence>
<keyword evidence="3" id="KW-0902">Two-component regulatory system</keyword>
<dbReference type="SMART" id="SM00862">
    <property type="entry name" value="Trans_reg_C"/>
    <property type="match status" value="1"/>
</dbReference>
<dbReference type="CDD" id="cd15831">
    <property type="entry name" value="BTAD"/>
    <property type="match status" value="1"/>
</dbReference>
<dbReference type="PRINTS" id="PR00364">
    <property type="entry name" value="DISEASERSIST"/>
</dbReference>
<evidence type="ECO:0000313" key="11">
    <source>
        <dbReference type="Proteomes" id="UP000267900"/>
    </source>
</evidence>
<dbReference type="Gene3D" id="1.25.40.10">
    <property type="entry name" value="Tetratricopeptide repeat domain"/>
    <property type="match status" value="2"/>
</dbReference>
<evidence type="ECO:0000256" key="6">
    <source>
        <dbReference type="ARBA" id="ARBA00023163"/>
    </source>
</evidence>
<dbReference type="Gene3D" id="3.40.50.300">
    <property type="entry name" value="P-loop containing nucleotide triphosphate hydrolases"/>
    <property type="match status" value="1"/>
</dbReference>
<accession>A0A3Q9FV07</accession>
<organism evidence="10 11">
    <name type="scientific">Streptomyces luteoverticillatus</name>
    <name type="common">Streptoverticillium luteoverticillatus</name>
    <dbReference type="NCBI Taxonomy" id="66425"/>
    <lineage>
        <taxon>Bacteria</taxon>
        <taxon>Bacillati</taxon>
        <taxon>Actinomycetota</taxon>
        <taxon>Actinomycetes</taxon>
        <taxon>Kitasatosporales</taxon>
        <taxon>Streptomycetaceae</taxon>
        <taxon>Streptomyces</taxon>
    </lineage>
</organism>
<dbReference type="Pfam" id="PF03704">
    <property type="entry name" value="BTAD"/>
    <property type="match status" value="1"/>
</dbReference>
<dbReference type="SMART" id="SM01043">
    <property type="entry name" value="BTAD"/>
    <property type="match status" value="1"/>
</dbReference>
<dbReference type="Pfam" id="PF00931">
    <property type="entry name" value="NB-ARC"/>
    <property type="match status" value="1"/>
</dbReference>
<evidence type="ECO:0000256" key="7">
    <source>
        <dbReference type="PROSITE-ProRule" id="PRU01091"/>
    </source>
</evidence>
<dbReference type="AlphaFoldDB" id="A0A3Q9FV07"/>
<evidence type="ECO:0000313" key="10">
    <source>
        <dbReference type="EMBL" id="AZQ72417.1"/>
    </source>
</evidence>
<evidence type="ECO:0000256" key="2">
    <source>
        <dbReference type="ARBA" id="ARBA00022737"/>
    </source>
</evidence>
<dbReference type="Gene3D" id="1.10.10.10">
    <property type="entry name" value="Winged helix-like DNA-binding domain superfamily/Winged helix DNA-binding domain"/>
    <property type="match status" value="1"/>
</dbReference>
<dbReference type="SUPFAM" id="SSF52540">
    <property type="entry name" value="P-loop containing nucleoside triphosphate hydrolases"/>
    <property type="match status" value="1"/>
</dbReference>
<protein>
    <submittedName>
        <fullName evidence="10">AfsR family transcriptional regulator</fullName>
    </submittedName>
</protein>
<comment type="similarity">
    <text evidence="1">Belongs to the AfsR/DnrI/RedD regulatory family.</text>
</comment>
<dbReference type="EMBL" id="CP034587">
    <property type="protein sequence ID" value="AZQ72417.1"/>
    <property type="molecule type" value="Genomic_DNA"/>
</dbReference>
<dbReference type="GO" id="GO:0043531">
    <property type="term" value="F:ADP binding"/>
    <property type="evidence" value="ECO:0007669"/>
    <property type="project" value="InterPro"/>
</dbReference>
<evidence type="ECO:0000256" key="1">
    <source>
        <dbReference type="ARBA" id="ARBA00005820"/>
    </source>
</evidence>
<dbReference type="InterPro" id="IPR011990">
    <property type="entry name" value="TPR-like_helical_dom_sf"/>
</dbReference>
<gene>
    <name evidence="10" type="ORF">EKH77_15435</name>
</gene>
<dbReference type="GO" id="GO:0003677">
    <property type="term" value="F:DNA binding"/>
    <property type="evidence" value="ECO:0007669"/>
    <property type="project" value="UniProtKB-UniRule"/>
</dbReference>
<dbReference type="InterPro" id="IPR002182">
    <property type="entry name" value="NB-ARC"/>
</dbReference>
<keyword evidence="4" id="KW-0805">Transcription regulation</keyword>
<dbReference type="OrthoDB" id="7628974at2"/>
<dbReference type="PROSITE" id="PS51755">
    <property type="entry name" value="OMPR_PHOB"/>
    <property type="match status" value="1"/>
</dbReference>
<dbReference type="SUPFAM" id="SSF46894">
    <property type="entry name" value="C-terminal effector domain of the bipartite response regulators"/>
    <property type="match status" value="1"/>
</dbReference>
<dbReference type="InterPro" id="IPR036388">
    <property type="entry name" value="WH-like_DNA-bd_sf"/>
</dbReference>
<dbReference type="InterPro" id="IPR042197">
    <property type="entry name" value="Apaf_helical"/>
</dbReference>
<keyword evidence="6" id="KW-0804">Transcription</keyword>
<dbReference type="Proteomes" id="UP000267900">
    <property type="component" value="Chromosome"/>
</dbReference>
<name>A0A3Q9FV07_STRLT</name>